<proteinExistence type="predicted"/>
<organism evidence="1 2">
    <name type="scientific">Smallanthus sonchifolius</name>
    <dbReference type="NCBI Taxonomy" id="185202"/>
    <lineage>
        <taxon>Eukaryota</taxon>
        <taxon>Viridiplantae</taxon>
        <taxon>Streptophyta</taxon>
        <taxon>Embryophyta</taxon>
        <taxon>Tracheophyta</taxon>
        <taxon>Spermatophyta</taxon>
        <taxon>Magnoliopsida</taxon>
        <taxon>eudicotyledons</taxon>
        <taxon>Gunneridae</taxon>
        <taxon>Pentapetalae</taxon>
        <taxon>asterids</taxon>
        <taxon>campanulids</taxon>
        <taxon>Asterales</taxon>
        <taxon>Asteraceae</taxon>
        <taxon>Asteroideae</taxon>
        <taxon>Heliantheae alliance</taxon>
        <taxon>Millerieae</taxon>
        <taxon>Smallanthus</taxon>
    </lineage>
</organism>
<accession>A0ACB9HZA1</accession>
<name>A0ACB9HZA1_9ASTR</name>
<sequence length="103" mass="11721">MCGSTPLLHVKNSSVRKTLDDSNSGFFEFRPHTYTTPVQQFSSTGFQARDFIPEANRDACSCNLSSYHVYDQLVHNSYSGDHGPVLCHDHFLPLIFNIYYLNT</sequence>
<evidence type="ECO:0000313" key="1">
    <source>
        <dbReference type="EMBL" id="KAI3800142.1"/>
    </source>
</evidence>
<reference evidence="1 2" key="2">
    <citation type="journal article" date="2022" name="Mol. Ecol. Resour.">
        <title>The genomes of chicory, endive, great burdock and yacon provide insights into Asteraceae paleo-polyploidization history and plant inulin production.</title>
        <authorList>
            <person name="Fan W."/>
            <person name="Wang S."/>
            <person name="Wang H."/>
            <person name="Wang A."/>
            <person name="Jiang F."/>
            <person name="Liu H."/>
            <person name="Zhao H."/>
            <person name="Xu D."/>
            <person name="Zhang Y."/>
        </authorList>
    </citation>
    <scope>NUCLEOTIDE SEQUENCE [LARGE SCALE GENOMIC DNA]</scope>
    <source>
        <strain evidence="2">cv. Yunnan</strain>
        <tissue evidence="1">Leaves</tissue>
    </source>
</reference>
<reference evidence="2" key="1">
    <citation type="journal article" date="2022" name="Mol. Ecol. Resour.">
        <title>The genomes of chicory, endive, great burdock and yacon provide insights into Asteraceae palaeo-polyploidization history and plant inulin production.</title>
        <authorList>
            <person name="Fan W."/>
            <person name="Wang S."/>
            <person name="Wang H."/>
            <person name="Wang A."/>
            <person name="Jiang F."/>
            <person name="Liu H."/>
            <person name="Zhao H."/>
            <person name="Xu D."/>
            <person name="Zhang Y."/>
        </authorList>
    </citation>
    <scope>NUCLEOTIDE SEQUENCE [LARGE SCALE GENOMIC DNA]</scope>
    <source>
        <strain evidence="2">cv. Yunnan</strain>
    </source>
</reference>
<dbReference type="Proteomes" id="UP001056120">
    <property type="component" value="Linkage Group LG11"/>
</dbReference>
<protein>
    <submittedName>
        <fullName evidence="1">Uncharacterized protein</fullName>
    </submittedName>
</protein>
<keyword evidence="2" id="KW-1185">Reference proteome</keyword>
<gene>
    <name evidence="1" type="ORF">L1987_35452</name>
</gene>
<dbReference type="EMBL" id="CM042028">
    <property type="protein sequence ID" value="KAI3800142.1"/>
    <property type="molecule type" value="Genomic_DNA"/>
</dbReference>
<comment type="caution">
    <text evidence="1">The sequence shown here is derived from an EMBL/GenBank/DDBJ whole genome shotgun (WGS) entry which is preliminary data.</text>
</comment>
<evidence type="ECO:0000313" key="2">
    <source>
        <dbReference type="Proteomes" id="UP001056120"/>
    </source>
</evidence>